<sequence>MENNNIKKLHHHIQVIDYYFTINKTPNDKIHKTIIIKHIIL</sequence>
<name>A0A0H2VHJ2_STAES</name>
<reference evidence="1 2" key="1">
    <citation type="journal article" date="2003" name="Mol. Microbiol.">
        <title>Genome-based analysis of virulence genes in a non-biofilm-forming Staphylococcus epidermidis strain (ATCC 12228).</title>
        <authorList>
            <person name="Zhang Y.Q."/>
            <person name="Ren S.X."/>
            <person name="Li H.L."/>
            <person name="Wang Y.X."/>
            <person name="Fu G."/>
            <person name="Yang J."/>
            <person name="Qin Z.Q."/>
            <person name="Miao Y.G."/>
            <person name="Wang W.Y."/>
            <person name="Chen R.S."/>
            <person name="Shen Y."/>
            <person name="Chen Z."/>
            <person name="Yuan Z.H."/>
            <person name="Zhao G.P."/>
            <person name="Qu D."/>
            <person name="Danchin A."/>
            <person name="Wen Y.M."/>
        </authorList>
    </citation>
    <scope>NUCLEOTIDE SEQUENCE [LARGE SCALE GENOMIC DNA]</scope>
    <source>
        <strain evidence="2">ATCC 12228 / FDA PCI 1200</strain>
    </source>
</reference>
<evidence type="ECO:0000313" key="2">
    <source>
        <dbReference type="Proteomes" id="UP000001411"/>
    </source>
</evidence>
<gene>
    <name evidence="1" type="ordered locus">SE_1665</name>
</gene>
<evidence type="ECO:0000313" key="1">
    <source>
        <dbReference type="EMBL" id="AAO05264.1"/>
    </source>
</evidence>
<accession>A0A0H2VHJ2</accession>
<dbReference type="HOGENOM" id="CLU_3276957_0_0_9"/>
<proteinExistence type="predicted"/>
<dbReference type="KEGG" id="sep:SE_1665"/>
<dbReference type="EMBL" id="AE015929">
    <property type="protein sequence ID" value="AAO05264.1"/>
    <property type="molecule type" value="Genomic_DNA"/>
</dbReference>
<dbReference type="AlphaFoldDB" id="A0A0H2VHJ2"/>
<dbReference type="Proteomes" id="UP000001411">
    <property type="component" value="Chromosome"/>
</dbReference>
<protein>
    <submittedName>
        <fullName evidence="1">Uncharacterized protein</fullName>
    </submittedName>
</protein>
<organism evidence="1 2">
    <name type="scientific">Staphylococcus epidermidis (strain ATCC 12228 / FDA PCI 1200)</name>
    <dbReference type="NCBI Taxonomy" id="176280"/>
    <lineage>
        <taxon>Bacteria</taxon>
        <taxon>Bacillati</taxon>
        <taxon>Bacillota</taxon>
        <taxon>Bacilli</taxon>
        <taxon>Bacillales</taxon>
        <taxon>Staphylococcaceae</taxon>
        <taxon>Staphylococcus</taxon>
    </lineage>
</organism>